<sequence>MKTLVGKWKLFLMLALSLGTPTMLYAVEESFVASIRILSPMPVFERTPLVFPDLEVSESSRTIVVLPSDTGAASFDLVGGSDEGITASIVESEVSMTQGSTVIVVNAFTFGGCLGADGTGALSGSGKFSSCTIGGTALIPANPNFGMYTGTLTFRVVYQ</sequence>
<evidence type="ECO:0000313" key="2">
    <source>
        <dbReference type="Proteomes" id="UP000218113"/>
    </source>
</evidence>
<dbReference type="EMBL" id="NVSR01000036">
    <property type="protein sequence ID" value="PCI28327.1"/>
    <property type="molecule type" value="Genomic_DNA"/>
</dbReference>
<evidence type="ECO:0008006" key="3">
    <source>
        <dbReference type="Google" id="ProtNLM"/>
    </source>
</evidence>
<dbReference type="AlphaFoldDB" id="A0A2A4T5Q6"/>
<name>A0A2A4T5Q6_9DELT</name>
<dbReference type="Pfam" id="PF14352">
    <property type="entry name" value="DUF4402"/>
    <property type="match status" value="1"/>
</dbReference>
<proteinExistence type="predicted"/>
<dbReference type="Proteomes" id="UP000218113">
    <property type="component" value="Unassembled WGS sequence"/>
</dbReference>
<comment type="caution">
    <text evidence="1">The sequence shown here is derived from an EMBL/GenBank/DDBJ whole genome shotgun (WGS) entry which is preliminary data.</text>
</comment>
<protein>
    <recommendedName>
        <fullName evidence="3">DUF4402 domain-containing protein</fullName>
    </recommendedName>
</protein>
<organism evidence="1 2">
    <name type="scientific">SAR324 cluster bacterium</name>
    <dbReference type="NCBI Taxonomy" id="2024889"/>
    <lineage>
        <taxon>Bacteria</taxon>
        <taxon>Deltaproteobacteria</taxon>
        <taxon>SAR324 cluster</taxon>
    </lineage>
</organism>
<dbReference type="InterPro" id="IPR025514">
    <property type="entry name" value="DUF4402"/>
</dbReference>
<evidence type="ECO:0000313" key="1">
    <source>
        <dbReference type="EMBL" id="PCI28327.1"/>
    </source>
</evidence>
<gene>
    <name evidence="1" type="ORF">COB67_06665</name>
</gene>
<reference evidence="2" key="1">
    <citation type="submission" date="2017-08" db="EMBL/GenBank/DDBJ databases">
        <title>A dynamic microbial community with high functional redundancy inhabits the cold, oxic subseafloor aquifer.</title>
        <authorList>
            <person name="Tully B.J."/>
            <person name="Wheat C.G."/>
            <person name="Glazer B.T."/>
            <person name="Huber J.A."/>
        </authorList>
    </citation>
    <scope>NUCLEOTIDE SEQUENCE [LARGE SCALE GENOMIC DNA]</scope>
</reference>
<accession>A0A2A4T5Q6</accession>